<dbReference type="EMBL" id="FNON01000007">
    <property type="protein sequence ID" value="SDY81667.1"/>
    <property type="molecule type" value="Genomic_DNA"/>
</dbReference>
<proteinExistence type="inferred from homology"/>
<dbReference type="STRING" id="589385.SAMN05421504_10755"/>
<dbReference type="InterPro" id="IPR045851">
    <property type="entry name" value="AMP-bd_C_sf"/>
</dbReference>
<comment type="similarity">
    <text evidence="1">Belongs to the ATP-dependent AMP-binding enzyme family.</text>
</comment>
<dbReference type="InterPro" id="IPR025110">
    <property type="entry name" value="AMP-bd_C"/>
</dbReference>
<evidence type="ECO:0000259" key="4">
    <source>
        <dbReference type="Pfam" id="PF13193"/>
    </source>
</evidence>
<dbReference type="AlphaFoldDB" id="A0A1H3MY83"/>
<protein>
    <submittedName>
        <fullName evidence="5">Acyl-CoA synthetase (AMP-forming)/AMP-acid ligase II</fullName>
    </submittedName>
</protein>
<organism evidence="5 6">
    <name type="scientific">Amycolatopsis xylanica</name>
    <dbReference type="NCBI Taxonomy" id="589385"/>
    <lineage>
        <taxon>Bacteria</taxon>
        <taxon>Bacillati</taxon>
        <taxon>Actinomycetota</taxon>
        <taxon>Actinomycetes</taxon>
        <taxon>Pseudonocardiales</taxon>
        <taxon>Pseudonocardiaceae</taxon>
        <taxon>Amycolatopsis</taxon>
    </lineage>
</organism>
<gene>
    <name evidence="5" type="ORF">SAMN05421504_10755</name>
</gene>
<evidence type="ECO:0000313" key="5">
    <source>
        <dbReference type="EMBL" id="SDY81667.1"/>
    </source>
</evidence>
<dbReference type="GO" id="GO:0006631">
    <property type="term" value="P:fatty acid metabolic process"/>
    <property type="evidence" value="ECO:0007669"/>
    <property type="project" value="TreeGrafter"/>
</dbReference>
<evidence type="ECO:0000259" key="3">
    <source>
        <dbReference type="Pfam" id="PF00501"/>
    </source>
</evidence>
<sequence length="540" mass="58863">MRCHPEGRVTEYRARGWWSADTVDGLFRARVGEAPDRLALVDPPNLDDPVRWTWRELDDQVDALAAALLARGVRAGDVVAVQLPNSAALVRALLAIIRIGAIVTPFPVSYREHEIGPMCRRTGAAGLITSEALAGQASRACAGVPSVRFVLTRVEDEPAGPVPVHEAHVNDCVTICWTSGTEAEPKAVPRCHGDWLAIAEGTRFAAGLSADDVLLSPFPLTNMAGIGGMLLPWLMAGGVFVPHQPFDLAVFLQQIAEERATYTVAPPALLTMLLHNEKILSTVDISSLRQIGSGSAPLSPWMVRTWSERHGIDIINFFGSNEGIPLISDPRDIPDPEQRASYFPHYASEVRWSTPVADRTSVRLHDVVTGERVTEPGIPGELRLAGPTVFAGYLADGPELDQSAFDEDGYYRTGDVFEIDGERHEFLKHVDRVKDLVIRGGMNISPAEVEGLLAAHPDVADVAIIGVPDEVLGERACAVVVAGQRKPDLEELVEFLRASRIASFKLPERLEFVDELPRNPVGKIVKRLLRERFSPEGVTS</sequence>
<reference evidence="5 6" key="1">
    <citation type="submission" date="2016-10" db="EMBL/GenBank/DDBJ databases">
        <authorList>
            <person name="de Groot N.N."/>
        </authorList>
    </citation>
    <scope>NUCLEOTIDE SEQUENCE [LARGE SCALE GENOMIC DNA]</scope>
    <source>
        <strain evidence="5 6">CPCC 202699</strain>
    </source>
</reference>
<dbReference type="SUPFAM" id="SSF56801">
    <property type="entry name" value="Acetyl-CoA synthetase-like"/>
    <property type="match status" value="1"/>
</dbReference>
<dbReference type="GO" id="GO:0031956">
    <property type="term" value="F:medium-chain fatty acid-CoA ligase activity"/>
    <property type="evidence" value="ECO:0007669"/>
    <property type="project" value="TreeGrafter"/>
</dbReference>
<dbReference type="Pfam" id="PF13193">
    <property type="entry name" value="AMP-binding_C"/>
    <property type="match status" value="1"/>
</dbReference>
<dbReference type="Proteomes" id="UP000199515">
    <property type="component" value="Unassembled WGS sequence"/>
</dbReference>
<keyword evidence="6" id="KW-1185">Reference proteome</keyword>
<evidence type="ECO:0000256" key="2">
    <source>
        <dbReference type="ARBA" id="ARBA00022598"/>
    </source>
</evidence>
<dbReference type="PANTHER" id="PTHR43201:SF5">
    <property type="entry name" value="MEDIUM-CHAIN ACYL-COA LIGASE ACSF2, MITOCHONDRIAL"/>
    <property type="match status" value="1"/>
</dbReference>
<dbReference type="InterPro" id="IPR042099">
    <property type="entry name" value="ANL_N_sf"/>
</dbReference>
<dbReference type="Gene3D" id="3.40.50.12780">
    <property type="entry name" value="N-terminal domain of ligase-like"/>
    <property type="match status" value="1"/>
</dbReference>
<dbReference type="OrthoDB" id="9803968at2"/>
<dbReference type="PANTHER" id="PTHR43201">
    <property type="entry name" value="ACYL-COA SYNTHETASE"/>
    <property type="match status" value="1"/>
</dbReference>
<evidence type="ECO:0000313" key="6">
    <source>
        <dbReference type="Proteomes" id="UP000199515"/>
    </source>
</evidence>
<accession>A0A1H3MY83</accession>
<name>A0A1H3MY83_9PSEU</name>
<keyword evidence="2 5" id="KW-0436">Ligase</keyword>
<dbReference type="FunFam" id="3.30.300.30:FF:000008">
    <property type="entry name" value="2,3-dihydroxybenzoate-AMP ligase"/>
    <property type="match status" value="1"/>
</dbReference>
<feature type="domain" description="AMP-dependent synthetase/ligase" evidence="3">
    <location>
        <begin position="27"/>
        <end position="394"/>
    </location>
</feature>
<dbReference type="InterPro" id="IPR000873">
    <property type="entry name" value="AMP-dep_synth/lig_dom"/>
</dbReference>
<evidence type="ECO:0000256" key="1">
    <source>
        <dbReference type="ARBA" id="ARBA00006432"/>
    </source>
</evidence>
<dbReference type="Gene3D" id="3.30.300.30">
    <property type="match status" value="1"/>
</dbReference>
<dbReference type="Pfam" id="PF00501">
    <property type="entry name" value="AMP-binding"/>
    <property type="match status" value="1"/>
</dbReference>
<feature type="domain" description="AMP-binding enzyme C-terminal" evidence="4">
    <location>
        <begin position="448"/>
        <end position="523"/>
    </location>
</feature>